<evidence type="ECO:0000256" key="9">
    <source>
        <dbReference type="SAM" id="MobiDB-lite"/>
    </source>
</evidence>
<organism evidence="11 12">
    <name type="scientific">Anisodus tanguticus</name>
    <dbReference type="NCBI Taxonomy" id="243964"/>
    <lineage>
        <taxon>Eukaryota</taxon>
        <taxon>Viridiplantae</taxon>
        <taxon>Streptophyta</taxon>
        <taxon>Embryophyta</taxon>
        <taxon>Tracheophyta</taxon>
        <taxon>Spermatophyta</taxon>
        <taxon>Magnoliopsida</taxon>
        <taxon>eudicotyledons</taxon>
        <taxon>Gunneridae</taxon>
        <taxon>Pentapetalae</taxon>
        <taxon>asterids</taxon>
        <taxon>lamiids</taxon>
        <taxon>Solanales</taxon>
        <taxon>Solanaceae</taxon>
        <taxon>Solanoideae</taxon>
        <taxon>Hyoscyameae</taxon>
        <taxon>Anisodus</taxon>
    </lineage>
</organism>
<evidence type="ECO:0000259" key="10">
    <source>
        <dbReference type="PROSITE" id="PS50011"/>
    </source>
</evidence>
<dbReference type="SUPFAM" id="SSF56112">
    <property type="entry name" value="Protein kinase-like (PK-like)"/>
    <property type="match status" value="1"/>
</dbReference>
<keyword evidence="3" id="KW-0808">Transferase</keyword>
<keyword evidence="12" id="KW-1185">Reference proteome</keyword>
<evidence type="ECO:0000256" key="2">
    <source>
        <dbReference type="ARBA" id="ARBA00022527"/>
    </source>
</evidence>
<dbReference type="FunFam" id="1.10.510.10:FF:002422">
    <property type="match status" value="1"/>
</dbReference>
<name>A0AAE1RGE6_9SOLA</name>
<comment type="catalytic activity">
    <reaction evidence="8">
        <text>L-seryl-[protein] + ATP = O-phospho-L-seryl-[protein] + ADP + H(+)</text>
        <dbReference type="Rhea" id="RHEA:17989"/>
        <dbReference type="Rhea" id="RHEA-COMP:9863"/>
        <dbReference type="Rhea" id="RHEA-COMP:11604"/>
        <dbReference type="ChEBI" id="CHEBI:15378"/>
        <dbReference type="ChEBI" id="CHEBI:29999"/>
        <dbReference type="ChEBI" id="CHEBI:30616"/>
        <dbReference type="ChEBI" id="CHEBI:83421"/>
        <dbReference type="ChEBI" id="CHEBI:456216"/>
        <dbReference type="EC" id="2.7.11.1"/>
    </reaction>
</comment>
<evidence type="ECO:0000256" key="8">
    <source>
        <dbReference type="ARBA" id="ARBA00048679"/>
    </source>
</evidence>
<dbReference type="PROSITE" id="PS00108">
    <property type="entry name" value="PROTEIN_KINASE_ST"/>
    <property type="match status" value="1"/>
</dbReference>
<dbReference type="Gene3D" id="3.10.20.90">
    <property type="entry name" value="Phosphatidylinositol 3-kinase Catalytic Subunit, Chain A, domain 1"/>
    <property type="match status" value="1"/>
</dbReference>
<dbReference type="AlphaFoldDB" id="A0AAE1RGE6"/>
<feature type="compositionally biased region" description="Acidic residues" evidence="9">
    <location>
        <begin position="7"/>
        <end position="22"/>
    </location>
</feature>
<feature type="region of interest" description="Disordered" evidence="9">
    <location>
        <begin position="1"/>
        <end position="22"/>
    </location>
</feature>
<feature type="domain" description="Protein kinase" evidence="10">
    <location>
        <begin position="30"/>
        <end position="278"/>
    </location>
</feature>
<dbReference type="Gene3D" id="1.10.510.10">
    <property type="entry name" value="Transferase(Phosphotransferase) domain 1"/>
    <property type="match status" value="1"/>
</dbReference>
<keyword evidence="2" id="KW-0723">Serine/threonine-protein kinase</keyword>
<dbReference type="InterPro" id="IPR008271">
    <property type="entry name" value="Ser/Thr_kinase_AS"/>
</dbReference>
<dbReference type="GO" id="GO:0004674">
    <property type="term" value="F:protein serine/threonine kinase activity"/>
    <property type="evidence" value="ECO:0007669"/>
    <property type="project" value="UniProtKB-KW"/>
</dbReference>
<feature type="compositionally biased region" description="Acidic residues" evidence="9">
    <location>
        <begin position="491"/>
        <end position="503"/>
    </location>
</feature>
<feature type="compositionally biased region" description="Basic and acidic residues" evidence="9">
    <location>
        <begin position="523"/>
        <end position="534"/>
    </location>
</feature>
<feature type="compositionally biased region" description="Low complexity" evidence="9">
    <location>
        <begin position="507"/>
        <end position="519"/>
    </location>
</feature>
<evidence type="ECO:0000256" key="6">
    <source>
        <dbReference type="ARBA" id="ARBA00022840"/>
    </source>
</evidence>
<evidence type="ECO:0000256" key="3">
    <source>
        <dbReference type="ARBA" id="ARBA00022679"/>
    </source>
</evidence>
<accession>A0AAE1RGE6</accession>
<dbReference type="InterPro" id="IPR050588">
    <property type="entry name" value="WNK_Ser-Thr_kinase"/>
</dbReference>
<dbReference type="InterPro" id="IPR011009">
    <property type="entry name" value="Kinase-like_dom_sf"/>
</dbReference>
<sequence length="618" mass="68578">MQQDSASEQEPDDSESEPEFVELDPTGRYGRYKEVLGKGAFKKVYRAFDEWEGIEIAWNQVKVADLLRNAVDLEHCDICVFLFFSSVLCLTPPPHERSYYELLIIARLYRYRKKHKKVDLRALKNWSRQILEGLSYLHGPDPPVIHRDLKCDNILVNGNQGEVKIGDLGLTAILRKARSAHSFIGTPEFMAPELYEEEYNELVDIYAFGMCLLELVTFEYPYVECANAAQIYKKVIAGIRPASLAKVKDPGVKAFIEKCIAKVPERLSAKELLMDPFLQSDDDSGSISRSLNKSDDPSDNGNGSSPRTLCLKEAEISQNIHFPFDIEVDTANAVASEMVEELDLTDQDVSAIAEMIDSEIRSYIPDWAPKQCSSNNITDEVAPSESSASEARELAPSESSTSGACDHVSPSTMNSTLSGGLVLERLPSGRVYWSDSPKTTSRASSPLRPGPSNPSQADSPIPESSWTEENEQSPVSQKERSSSDDGAFEHEESETDNDMDEEAGVISDSNSSDNKQSSDLTSETERHSSGERKNHINKCSADIEEIVEKLEKLLDEQRKKLDELRKKHDLAISDCVSKLPPEIRSGVLAMCGHKISPHSLRIERGCSSTNSEGPSSSL</sequence>
<evidence type="ECO:0000256" key="5">
    <source>
        <dbReference type="ARBA" id="ARBA00022777"/>
    </source>
</evidence>
<evidence type="ECO:0000313" key="12">
    <source>
        <dbReference type="Proteomes" id="UP001291623"/>
    </source>
</evidence>
<dbReference type="InterPro" id="IPR024678">
    <property type="entry name" value="Kinase_OSR1/WNK_CCT"/>
</dbReference>
<reference evidence="11" key="1">
    <citation type="submission" date="2023-12" db="EMBL/GenBank/DDBJ databases">
        <title>Genome assembly of Anisodus tanguticus.</title>
        <authorList>
            <person name="Wang Y.-J."/>
        </authorList>
    </citation>
    <scope>NUCLEOTIDE SEQUENCE</scope>
    <source>
        <strain evidence="11">KB-2021</strain>
        <tissue evidence="11">Leaf</tissue>
    </source>
</reference>
<dbReference type="Gene3D" id="3.30.200.20">
    <property type="entry name" value="Phosphorylase Kinase, domain 1"/>
    <property type="match status" value="1"/>
</dbReference>
<feature type="region of interest" description="Disordered" evidence="9">
    <location>
        <begin position="281"/>
        <end position="307"/>
    </location>
</feature>
<feature type="region of interest" description="Disordered" evidence="9">
    <location>
        <begin position="432"/>
        <end position="539"/>
    </location>
</feature>
<keyword evidence="4" id="KW-0547">Nucleotide-binding</keyword>
<dbReference type="SMART" id="SM00220">
    <property type="entry name" value="S_TKc"/>
    <property type="match status" value="1"/>
</dbReference>
<evidence type="ECO:0000256" key="7">
    <source>
        <dbReference type="ARBA" id="ARBA00047899"/>
    </source>
</evidence>
<dbReference type="PANTHER" id="PTHR13902">
    <property type="entry name" value="SERINE/THREONINE-PROTEIN KINASE WNK WITH NO LYSINE -RELATED"/>
    <property type="match status" value="1"/>
</dbReference>
<dbReference type="Proteomes" id="UP001291623">
    <property type="component" value="Unassembled WGS sequence"/>
</dbReference>
<feature type="region of interest" description="Disordered" evidence="9">
    <location>
        <begin position="374"/>
        <end position="419"/>
    </location>
</feature>
<gene>
    <name evidence="11" type="ORF">RND71_029896</name>
</gene>
<dbReference type="EC" id="2.7.11.1" evidence="1"/>
<dbReference type="Pfam" id="PF12202">
    <property type="entry name" value="OSR1_C"/>
    <property type="match status" value="1"/>
</dbReference>
<dbReference type="InterPro" id="IPR000719">
    <property type="entry name" value="Prot_kinase_dom"/>
</dbReference>
<evidence type="ECO:0000313" key="11">
    <source>
        <dbReference type="EMBL" id="KAK4350583.1"/>
    </source>
</evidence>
<feature type="compositionally biased region" description="Polar residues" evidence="9">
    <location>
        <begin position="409"/>
        <end position="418"/>
    </location>
</feature>
<proteinExistence type="predicted"/>
<feature type="compositionally biased region" description="Basic and acidic residues" evidence="9">
    <location>
        <begin position="477"/>
        <end position="490"/>
    </location>
</feature>
<dbReference type="Pfam" id="PF00069">
    <property type="entry name" value="Pkinase"/>
    <property type="match status" value="1"/>
</dbReference>
<dbReference type="EMBL" id="JAVYJV010000016">
    <property type="protein sequence ID" value="KAK4350583.1"/>
    <property type="molecule type" value="Genomic_DNA"/>
</dbReference>
<feature type="compositionally biased region" description="Polar residues" evidence="9">
    <location>
        <begin position="453"/>
        <end position="465"/>
    </location>
</feature>
<protein>
    <recommendedName>
        <fullName evidence="1">non-specific serine/threonine protein kinase</fullName>
        <ecNumber evidence="1">2.7.11.1</ecNumber>
    </recommendedName>
</protein>
<comment type="caution">
    <text evidence="11">The sequence shown here is derived from an EMBL/GenBank/DDBJ whole genome shotgun (WGS) entry which is preliminary data.</text>
</comment>
<dbReference type="GO" id="GO:0005524">
    <property type="term" value="F:ATP binding"/>
    <property type="evidence" value="ECO:0007669"/>
    <property type="project" value="UniProtKB-KW"/>
</dbReference>
<evidence type="ECO:0000256" key="1">
    <source>
        <dbReference type="ARBA" id="ARBA00012513"/>
    </source>
</evidence>
<keyword evidence="6" id="KW-0067">ATP-binding</keyword>
<comment type="catalytic activity">
    <reaction evidence="7">
        <text>L-threonyl-[protein] + ATP = O-phospho-L-threonyl-[protein] + ADP + H(+)</text>
        <dbReference type="Rhea" id="RHEA:46608"/>
        <dbReference type="Rhea" id="RHEA-COMP:11060"/>
        <dbReference type="Rhea" id="RHEA-COMP:11605"/>
        <dbReference type="ChEBI" id="CHEBI:15378"/>
        <dbReference type="ChEBI" id="CHEBI:30013"/>
        <dbReference type="ChEBI" id="CHEBI:30616"/>
        <dbReference type="ChEBI" id="CHEBI:61977"/>
        <dbReference type="ChEBI" id="CHEBI:456216"/>
        <dbReference type="EC" id="2.7.11.1"/>
    </reaction>
</comment>
<dbReference type="PROSITE" id="PS50011">
    <property type="entry name" value="PROTEIN_KINASE_DOM"/>
    <property type="match status" value="1"/>
</dbReference>
<keyword evidence="5" id="KW-0418">Kinase</keyword>
<evidence type="ECO:0000256" key="4">
    <source>
        <dbReference type="ARBA" id="ARBA00022741"/>
    </source>
</evidence>